<evidence type="ECO:0000256" key="7">
    <source>
        <dbReference type="ARBA" id="ARBA00023212"/>
    </source>
</evidence>
<dbReference type="InterPro" id="IPR033351">
    <property type="entry name" value="POC5"/>
</dbReference>
<keyword evidence="5" id="KW-0677">Repeat</keyword>
<evidence type="ECO:0000256" key="11">
    <source>
        <dbReference type="SAM" id="Coils"/>
    </source>
</evidence>
<dbReference type="PANTHER" id="PTHR28618">
    <property type="entry name" value="CENTROSOMAL PROTEIN POC5"/>
    <property type="match status" value="1"/>
</dbReference>
<evidence type="ECO:0000256" key="12">
    <source>
        <dbReference type="SAM" id="MobiDB-lite"/>
    </source>
</evidence>
<evidence type="ECO:0000256" key="6">
    <source>
        <dbReference type="ARBA" id="ARBA00023054"/>
    </source>
</evidence>
<proteinExistence type="inferred from homology"/>
<sequence>MSSDEESRASPILPNDSDHGSSVSSDFQDEYDELLRYAVVTPKFGPHFFGQNQLITEQIQSDKFSKNTFMQGISSAKTLSDTDIAESSFGGVSKPRSPTTAKEEENFPERNTGLLRMEAFSPLHSGELSLGVSSSSCSQVQQVKVKELSVPAEDMEKVEDILNIWSGNLKANLMAELSKWRLTIIEQHKLELKNQNENHAEHILQLNGHIDKLQDVIQTYEKSIQRKDEVISNLTRAVDKHKERMELMKTFTHWRRRLAEAKQESYANGLADQHYKNGLLKNTLKAWRLVIESGWKDKVEKACRTRAEEVCIELSNDYDFKLRQLNGALEEARAEVQRLHAEREQFESGMKKAFMRGVCALNVEAMSMFQSRENQMEHDPLQRRDERSSSPSVAFQSPPVASTHVSPTPYDLPSSFQSSALTAEPNFTPHFGPSSYSQPKDEGSISAGISVPTLSTQKLPVTRIVTSGQQKAGKTITARITGRSELAQKVSKSGGGIMSMAVTPPMSSIVVEKHHPVTQQTISQATAAKYPRSVQQSTINGRSTSQSGRVSQGGFHSIKVVD</sequence>
<evidence type="ECO:0000256" key="4">
    <source>
        <dbReference type="ARBA" id="ARBA00022490"/>
    </source>
</evidence>
<evidence type="ECO:0000313" key="13">
    <source>
        <dbReference type="EMBL" id="KAG8456501.1"/>
    </source>
</evidence>
<keyword evidence="6 11" id="KW-0175">Coiled coil</keyword>
<feature type="region of interest" description="Disordered" evidence="12">
    <location>
        <begin position="86"/>
        <end position="107"/>
    </location>
</feature>
<keyword evidence="4" id="KW-0963">Cytoplasm</keyword>
<feature type="compositionally biased region" description="Polar residues" evidence="12">
    <location>
        <begin position="389"/>
        <end position="406"/>
    </location>
</feature>
<dbReference type="GO" id="GO:0042462">
    <property type="term" value="P:eye photoreceptor cell development"/>
    <property type="evidence" value="ECO:0007669"/>
    <property type="project" value="TreeGrafter"/>
</dbReference>
<keyword evidence="8" id="KW-0131">Cell cycle</keyword>
<dbReference type="EMBL" id="JAACNH010000001">
    <property type="protein sequence ID" value="KAG8456501.1"/>
    <property type="molecule type" value="Genomic_DNA"/>
</dbReference>
<comment type="subcellular location">
    <subcellularLocation>
        <location evidence="1">Cytoplasm</location>
        <location evidence="1">Cytoskeleton</location>
        <location evidence="1">Microtubule organizing center</location>
        <location evidence="1">Centrosome</location>
        <location evidence="1">Centriole</location>
    </subcellularLocation>
</comment>
<dbReference type="PANTHER" id="PTHR28618:SF1">
    <property type="entry name" value="CENTROSOMAL PROTEIN POC5"/>
    <property type="match status" value="1"/>
</dbReference>
<evidence type="ECO:0000256" key="5">
    <source>
        <dbReference type="ARBA" id="ARBA00022737"/>
    </source>
</evidence>
<dbReference type="GO" id="GO:0005814">
    <property type="term" value="C:centriole"/>
    <property type="evidence" value="ECO:0007669"/>
    <property type="project" value="UniProtKB-SubCell"/>
</dbReference>
<feature type="coiled-coil region" evidence="11">
    <location>
        <begin position="322"/>
        <end position="349"/>
    </location>
</feature>
<comment type="function">
    <text evidence="10">Essential for the assembly of the distal half of centrioles, required for centriole elongation. Acts as a negative regulator of centriole elongation.</text>
</comment>
<evidence type="ECO:0000256" key="10">
    <source>
        <dbReference type="ARBA" id="ARBA00049959"/>
    </source>
</evidence>
<organism evidence="13 14">
    <name type="scientific">Hymenochirus boettgeri</name>
    <name type="common">Congo dwarf clawed frog</name>
    <dbReference type="NCBI Taxonomy" id="247094"/>
    <lineage>
        <taxon>Eukaryota</taxon>
        <taxon>Metazoa</taxon>
        <taxon>Chordata</taxon>
        <taxon>Craniata</taxon>
        <taxon>Vertebrata</taxon>
        <taxon>Euteleostomi</taxon>
        <taxon>Amphibia</taxon>
        <taxon>Batrachia</taxon>
        <taxon>Anura</taxon>
        <taxon>Pipoidea</taxon>
        <taxon>Pipidae</taxon>
        <taxon>Pipinae</taxon>
        <taxon>Hymenochirus</taxon>
    </lineage>
</organism>
<accession>A0A8T2KPJ5</accession>
<keyword evidence="7" id="KW-0206">Cytoskeleton</keyword>
<feature type="compositionally biased region" description="Basic and acidic residues" evidence="12">
    <location>
        <begin position="374"/>
        <end position="388"/>
    </location>
</feature>
<feature type="compositionally biased region" description="Polar residues" evidence="12">
    <location>
        <begin position="533"/>
        <end position="550"/>
    </location>
</feature>
<keyword evidence="14" id="KW-1185">Reference proteome</keyword>
<gene>
    <name evidence="13" type="ORF">GDO86_002325</name>
</gene>
<reference evidence="13" key="1">
    <citation type="thesis" date="2020" institute="ProQuest LLC" country="789 East Eisenhower Parkway, Ann Arbor, MI, USA">
        <title>Comparative Genomics and Chromosome Evolution.</title>
        <authorList>
            <person name="Mudd A.B."/>
        </authorList>
    </citation>
    <scope>NUCLEOTIDE SEQUENCE</scope>
    <source>
        <strain evidence="13">Female2</strain>
        <tissue evidence="13">Blood</tissue>
    </source>
</reference>
<dbReference type="GO" id="GO:0032391">
    <property type="term" value="C:photoreceptor connecting cilium"/>
    <property type="evidence" value="ECO:0007669"/>
    <property type="project" value="TreeGrafter"/>
</dbReference>
<dbReference type="OrthoDB" id="10064898at2759"/>
<evidence type="ECO:0000256" key="2">
    <source>
        <dbReference type="ARBA" id="ARBA00010411"/>
    </source>
</evidence>
<protein>
    <recommendedName>
        <fullName evidence="3">Centrosomal protein POC5</fullName>
    </recommendedName>
    <alternativeName>
        <fullName evidence="9">Protein of centriole 5</fullName>
    </alternativeName>
</protein>
<evidence type="ECO:0000256" key="1">
    <source>
        <dbReference type="ARBA" id="ARBA00004114"/>
    </source>
</evidence>
<feature type="region of interest" description="Disordered" evidence="12">
    <location>
        <begin position="520"/>
        <end position="562"/>
    </location>
</feature>
<feature type="region of interest" description="Disordered" evidence="12">
    <location>
        <begin position="372"/>
        <end position="448"/>
    </location>
</feature>
<evidence type="ECO:0000256" key="9">
    <source>
        <dbReference type="ARBA" id="ARBA00031694"/>
    </source>
</evidence>
<dbReference type="Proteomes" id="UP000812440">
    <property type="component" value="Chromosome 1"/>
</dbReference>
<dbReference type="AlphaFoldDB" id="A0A8T2KPJ5"/>
<evidence type="ECO:0000256" key="3">
    <source>
        <dbReference type="ARBA" id="ARBA00014910"/>
    </source>
</evidence>
<name>A0A8T2KPJ5_9PIPI</name>
<feature type="region of interest" description="Disordered" evidence="12">
    <location>
        <begin position="1"/>
        <end position="26"/>
    </location>
</feature>
<feature type="coiled-coil region" evidence="11">
    <location>
        <begin position="185"/>
        <end position="244"/>
    </location>
</feature>
<comment type="similarity">
    <text evidence="2">Belongs to the POC5 family.</text>
</comment>
<evidence type="ECO:0000256" key="8">
    <source>
        <dbReference type="ARBA" id="ARBA00023306"/>
    </source>
</evidence>
<comment type="caution">
    <text evidence="13">The sequence shown here is derived from an EMBL/GenBank/DDBJ whole genome shotgun (WGS) entry which is preliminary data.</text>
</comment>
<evidence type="ECO:0000313" key="14">
    <source>
        <dbReference type="Proteomes" id="UP000812440"/>
    </source>
</evidence>